<dbReference type="Proteomes" id="UP000800200">
    <property type="component" value="Unassembled WGS sequence"/>
</dbReference>
<proteinExistence type="predicted"/>
<dbReference type="AlphaFoldDB" id="A0A6A6DN65"/>
<gene>
    <name evidence="1" type="ORF">K469DRAFT_267122</name>
</gene>
<dbReference type="EMBL" id="ML994655">
    <property type="protein sequence ID" value="KAF2180931.1"/>
    <property type="molecule type" value="Genomic_DNA"/>
</dbReference>
<evidence type="ECO:0000313" key="2">
    <source>
        <dbReference type="Proteomes" id="UP000800200"/>
    </source>
</evidence>
<name>A0A6A6DN65_9PEZI</name>
<keyword evidence="2" id="KW-1185">Reference proteome</keyword>
<protein>
    <submittedName>
        <fullName evidence="1">Uncharacterized protein</fullName>
    </submittedName>
</protein>
<accession>A0A6A6DN65</accession>
<reference evidence="1" key="1">
    <citation type="journal article" date="2020" name="Stud. Mycol.">
        <title>101 Dothideomycetes genomes: a test case for predicting lifestyles and emergence of pathogens.</title>
        <authorList>
            <person name="Haridas S."/>
            <person name="Albert R."/>
            <person name="Binder M."/>
            <person name="Bloem J."/>
            <person name="Labutti K."/>
            <person name="Salamov A."/>
            <person name="Andreopoulos B."/>
            <person name="Baker S."/>
            <person name="Barry K."/>
            <person name="Bills G."/>
            <person name="Bluhm B."/>
            <person name="Cannon C."/>
            <person name="Castanera R."/>
            <person name="Culley D."/>
            <person name="Daum C."/>
            <person name="Ezra D."/>
            <person name="Gonzalez J."/>
            <person name="Henrissat B."/>
            <person name="Kuo A."/>
            <person name="Liang C."/>
            <person name="Lipzen A."/>
            <person name="Lutzoni F."/>
            <person name="Magnuson J."/>
            <person name="Mondo S."/>
            <person name="Nolan M."/>
            <person name="Ohm R."/>
            <person name="Pangilinan J."/>
            <person name="Park H.-J."/>
            <person name="Ramirez L."/>
            <person name="Alfaro M."/>
            <person name="Sun H."/>
            <person name="Tritt A."/>
            <person name="Yoshinaga Y."/>
            <person name="Zwiers L.-H."/>
            <person name="Turgeon B."/>
            <person name="Goodwin S."/>
            <person name="Spatafora J."/>
            <person name="Crous P."/>
            <person name="Grigoriev I."/>
        </authorList>
    </citation>
    <scope>NUCLEOTIDE SEQUENCE</scope>
    <source>
        <strain evidence="1">CBS 207.26</strain>
    </source>
</reference>
<evidence type="ECO:0000313" key="1">
    <source>
        <dbReference type="EMBL" id="KAF2180931.1"/>
    </source>
</evidence>
<organism evidence="1 2">
    <name type="scientific">Zopfia rhizophila CBS 207.26</name>
    <dbReference type="NCBI Taxonomy" id="1314779"/>
    <lineage>
        <taxon>Eukaryota</taxon>
        <taxon>Fungi</taxon>
        <taxon>Dikarya</taxon>
        <taxon>Ascomycota</taxon>
        <taxon>Pezizomycotina</taxon>
        <taxon>Dothideomycetes</taxon>
        <taxon>Dothideomycetes incertae sedis</taxon>
        <taxon>Zopfiaceae</taxon>
        <taxon>Zopfia</taxon>
    </lineage>
</organism>
<sequence>MGRMPMTKLRILVDTMIFKTRKQALKRLPTVSTPCRPCVPHLHHCLPHRSC</sequence>